<reference evidence="1" key="1">
    <citation type="submission" date="2020-01" db="EMBL/GenBank/DDBJ databases">
        <authorList>
            <person name="Meier V. D."/>
            <person name="Meier V D."/>
        </authorList>
    </citation>
    <scope>NUCLEOTIDE SEQUENCE</scope>
    <source>
        <strain evidence="1">HLG_WM_MAG_10</strain>
    </source>
</reference>
<protein>
    <recommendedName>
        <fullName evidence="2">Glycosyltransferase family 2 protein</fullName>
    </recommendedName>
</protein>
<evidence type="ECO:0000313" key="1">
    <source>
        <dbReference type="EMBL" id="CAA6821771.1"/>
    </source>
</evidence>
<evidence type="ECO:0008006" key="2">
    <source>
        <dbReference type="Google" id="ProtNLM"/>
    </source>
</evidence>
<name>A0A6S6TF37_9BACT</name>
<gene>
    <name evidence="1" type="ORF">HELGO_WM45821</name>
</gene>
<accession>A0A6S6TF37</accession>
<organism evidence="1">
    <name type="scientific">uncultured Aureispira sp</name>
    <dbReference type="NCBI Taxonomy" id="1331704"/>
    <lineage>
        <taxon>Bacteria</taxon>
        <taxon>Pseudomonadati</taxon>
        <taxon>Bacteroidota</taxon>
        <taxon>Saprospiria</taxon>
        <taxon>Saprospirales</taxon>
        <taxon>Saprospiraceae</taxon>
        <taxon>Aureispira</taxon>
        <taxon>environmental samples</taxon>
    </lineage>
</organism>
<proteinExistence type="predicted"/>
<dbReference type="EMBL" id="CACVAQ010000302">
    <property type="protein sequence ID" value="CAA6821771.1"/>
    <property type="molecule type" value="Genomic_DNA"/>
</dbReference>
<sequence>MKKIWFCFVTKNNQTIASKLVASIENQLLKFKIPHVNLLIIDKSTVSDPVSIRKELFDKTIYYSFAELQKLEDKYASLYTNINYDVRRDSIQRARLQLYIASLEHSKEFEQSIIWQLDDDMIFGETTFTSNGLEFKFDRNYCQIIRDFHTLHPKIDAAIGYCSYVPPLPQYLYLRKQLEEILSTEEPINFGFQHEDWNYHDLYNTASKPRFFPKRNAKLDETSLLDVFRGKPMHPILTIDESPLLSEPQDSYLRGGNFIIFNSKALTSVPHLAFSFQDFIGRRSDMLHIWMLRQQGFNIKSIDLSLIHNRDFKEISFPRMHKAYFEDLLGAIAFRYLAFGKQEAVQRYALHKTHLKDLYALSIQLNSVYHQAYLQEFQNVLATALLKIESFDWAEIETGLKHLKSKTSSYSPLKGTRND</sequence>
<dbReference type="AlphaFoldDB" id="A0A6S6TF37"/>